<keyword evidence="3" id="KW-1185">Reference proteome</keyword>
<protein>
    <submittedName>
        <fullName evidence="2">Uncharacterized protein</fullName>
    </submittedName>
</protein>
<gene>
    <name evidence="2" type="ORF">C8N43_0676</name>
</gene>
<accession>A0A2T6BIZ5</accession>
<keyword evidence="1" id="KW-0732">Signal</keyword>
<reference evidence="2 3" key="1">
    <citation type="submission" date="2018-04" db="EMBL/GenBank/DDBJ databases">
        <title>Genomic Encyclopedia of Archaeal and Bacterial Type Strains, Phase II (KMG-II): from individual species to whole genera.</title>
        <authorList>
            <person name="Goeker M."/>
        </authorList>
    </citation>
    <scope>NUCLEOTIDE SEQUENCE [LARGE SCALE GENOMIC DNA]</scope>
    <source>
        <strain evidence="2 3">DSM 100977</strain>
    </source>
</reference>
<proteinExistence type="predicted"/>
<sequence length="130" mass="13747">MLDKVHSVNRAWAKNRGVFVALALLITACSSSAPSHLPIPLLLPAQAIGSALENTAYSARRTAVKSHVTEHFATLDAEIIAGGGPLLTQAYDLARIKSSDRAQLAKTLAQDPNLRVDAEALTVSLMVHGP</sequence>
<name>A0A2T6BIZ5_9RHOB</name>
<dbReference type="Proteomes" id="UP000243978">
    <property type="component" value="Unassembled WGS sequence"/>
</dbReference>
<dbReference type="AlphaFoldDB" id="A0A2T6BIZ5"/>
<evidence type="ECO:0000313" key="2">
    <source>
        <dbReference type="EMBL" id="PTX56027.1"/>
    </source>
</evidence>
<evidence type="ECO:0000256" key="1">
    <source>
        <dbReference type="SAM" id="SignalP"/>
    </source>
</evidence>
<evidence type="ECO:0000313" key="3">
    <source>
        <dbReference type="Proteomes" id="UP000243978"/>
    </source>
</evidence>
<feature type="chain" id="PRO_5015501891" evidence="1">
    <location>
        <begin position="34"/>
        <end position="130"/>
    </location>
</feature>
<dbReference type="PROSITE" id="PS51257">
    <property type="entry name" value="PROKAR_LIPOPROTEIN"/>
    <property type="match status" value="1"/>
</dbReference>
<feature type="signal peptide" evidence="1">
    <location>
        <begin position="1"/>
        <end position="33"/>
    </location>
</feature>
<comment type="caution">
    <text evidence="2">The sequence shown here is derived from an EMBL/GenBank/DDBJ whole genome shotgun (WGS) entry which is preliminary data.</text>
</comment>
<organism evidence="2 3">
    <name type="scientific">Litoreibacter ponti</name>
    <dbReference type="NCBI Taxonomy" id="1510457"/>
    <lineage>
        <taxon>Bacteria</taxon>
        <taxon>Pseudomonadati</taxon>
        <taxon>Pseudomonadota</taxon>
        <taxon>Alphaproteobacteria</taxon>
        <taxon>Rhodobacterales</taxon>
        <taxon>Roseobacteraceae</taxon>
        <taxon>Litoreibacter</taxon>
    </lineage>
</organism>
<dbReference type="EMBL" id="QBKS01000001">
    <property type="protein sequence ID" value="PTX56027.1"/>
    <property type="molecule type" value="Genomic_DNA"/>
</dbReference>